<dbReference type="Gene3D" id="2.70.70.10">
    <property type="entry name" value="Glucose Permease (Domain IIA)"/>
    <property type="match status" value="1"/>
</dbReference>
<dbReference type="AlphaFoldDB" id="A0A1D9M8B7"/>
<keyword evidence="4" id="KW-1185">Reference proteome</keyword>
<accession>A0A1D9M8B7</accession>
<gene>
    <name evidence="3" type="ORF">LPB142_01165</name>
</gene>
<dbReference type="RefSeq" id="WP_071165258.1">
    <property type="nucleotide sequence ID" value="NZ_CP017781.1"/>
</dbReference>
<evidence type="ECO:0000313" key="4">
    <source>
        <dbReference type="Proteomes" id="UP000176562"/>
    </source>
</evidence>
<dbReference type="CDD" id="cd12797">
    <property type="entry name" value="M23_peptidase"/>
    <property type="match status" value="1"/>
</dbReference>
<sequence length="381" mass="39844">MMRGAVLAWVLSAGAALASPAADSALKAAEDLRASIAALDAAKTKADRIAALSETISAYEAGLGALRDGLRRAAIREGEIEAGFDAKREEIGRLLGVMSTMERSEGPLLLLHPAGPLGSARSGMVLSAVTPALQAEAEAMRGDLEEIRTLQDLQMNAKKTLEQGLFSVQSARTALSEAVAERAALPGRYLEDPEELRKLVESADTLEGFATGLADLDSDIGAPLEDFAGAEGTLSLPVMGSVLRRFNEADAAGIRRPGLLIATAPAALVTAPWPATIRYRGPLLDYGNVMILEPAEGYLLVLAGLGTVYGETGDVLPRGAPIGLMGGTEPSAEEFGADFIRSAQKGGGAGRTETLYMELRKGDTPVDPAAWFTQTKDQDKG</sequence>
<evidence type="ECO:0000313" key="3">
    <source>
        <dbReference type="EMBL" id="AOZ68095.1"/>
    </source>
</evidence>
<dbReference type="InterPro" id="IPR011055">
    <property type="entry name" value="Dup_hybrid_motif"/>
</dbReference>
<dbReference type="Pfam" id="PF01551">
    <property type="entry name" value="Peptidase_M23"/>
    <property type="match status" value="1"/>
</dbReference>
<dbReference type="KEGG" id="rhp:LPB142_01165"/>
<keyword evidence="1" id="KW-0732">Signal</keyword>
<proteinExistence type="predicted"/>
<feature type="signal peptide" evidence="1">
    <location>
        <begin position="1"/>
        <end position="18"/>
    </location>
</feature>
<feature type="chain" id="PRO_5009443368" evidence="1">
    <location>
        <begin position="19"/>
        <end position="381"/>
    </location>
</feature>
<evidence type="ECO:0000259" key="2">
    <source>
        <dbReference type="Pfam" id="PF01551"/>
    </source>
</evidence>
<name>A0A1D9M8B7_9RHOB</name>
<evidence type="ECO:0000256" key="1">
    <source>
        <dbReference type="SAM" id="SignalP"/>
    </source>
</evidence>
<dbReference type="EMBL" id="CP017781">
    <property type="protein sequence ID" value="AOZ68095.1"/>
    <property type="molecule type" value="Genomic_DNA"/>
</dbReference>
<feature type="domain" description="M23ase beta-sheet core" evidence="2">
    <location>
        <begin position="257"/>
        <end position="368"/>
    </location>
</feature>
<organism evidence="3 4">
    <name type="scientific">Rhodobacter xanthinilyticus</name>
    <dbReference type="NCBI Taxonomy" id="1850250"/>
    <lineage>
        <taxon>Bacteria</taxon>
        <taxon>Pseudomonadati</taxon>
        <taxon>Pseudomonadota</taxon>
        <taxon>Alphaproteobacteria</taxon>
        <taxon>Rhodobacterales</taxon>
        <taxon>Rhodobacter group</taxon>
        <taxon>Rhodobacter</taxon>
    </lineage>
</organism>
<dbReference type="InterPro" id="IPR016047">
    <property type="entry name" value="M23ase_b-sheet_dom"/>
</dbReference>
<dbReference type="STRING" id="1850250.LPB142_01165"/>
<dbReference type="Proteomes" id="UP000176562">
    <property type="component" value="Chromosome"/>
</dbReference>
<dbReference type="SUPFAM" id="SSF51261">
    <property type="entry name" value="Duplicated hybrid motif"/>
    <property type="match status" value="1"/>
</dbReference>
<protein>
    <submittedName>
        <fullName evidence="3">Peptidase M23</fullName>
    </submittedName>
</protein>
<reference evidence="3 4" key="1">
    <citation type="submission" date="2016-10" db="EMBL/GenBank/DDBJ databases">
        <title>Rhodobacter sp. LPB0142, isolated from sea water.</title>
        <authorList>
            <person name="Kim E."/>
            <person name="Yi H."/>
        </authorList>
    </citation>
    <scope>NUCLEOTIDE SEQUENCE [LARGE SCALE GENOMIC DNA]</scope>
    <source>
        <strain evidence="3 4">LPB0142</strain>
    </source>
</reference>